<dbReference type="InterPro" id="IPR009875">
    <property type="entry name" value="PilZ_domain"/>
</dbReference>
<feature type="domain" description="PilZ" evidence="2">
    <location>
        <begin position="12"/>
        <end position="105"/>
    </location>
</feature>
<evidence type="ECO:0000256" key="1">
    <source>
        <dbReference type="SAM" id="Phobius"/>
    </source>
</evidence>
<dbReference type="SUPFAM" id="SSF141371">
    <property type="entry name" value="PilZ domain-like"/>
    <property type="match status" value="1"/>
</dbReference>
<protein>
    <recommendedName>
        <fullName evidence="2">PilZ domain-containing protein</fullName>
    </recommendedName>
</protein>
<accession>A0A2U3JZ92</accession>
<feature type="transmembrane region" description="Helical" evidence="1">
    <location>
        <begin position="195"/>
        <end position="216"/>
    </location>
</feature>
<feature type="transmembrane region" description="Helical" evidence="1">
    <location>
        <begin position="228"/>
        <end position="249"/>
    </location>
</feature>
<gene>
    <name evidence="3" type="ORF">SBA1_1090004</name>
</gene>
<evidence type="ECO:0000259" key="2">
    <source>
        <dbReference type="Pfam" id="PF07238"/>
    </source>
</evidence>
<keyword evidence="1" id="KW-0812">Transmembrane</keyword>
<reference evidence="4" key="1">
    <citation type="submission" date="2018-02" db="EMBL/GenBank/DDBJ databases">
        <authorList>
            <person name="Hausmann B."/>
        </authorList>
    </citation>
    <scope>NUCLEOTIDE SEQUENCE [LARGE SCALE GENOMIC DNA]</scope>
    <source>
        <strain evidence="4">Peat soil MAG SbA1</strain>
    </source>
</reference>
<keyword evidence="1" id="KW-0472">Membrane</keyword>
<dbReference type="Pfam" id="PF07238">
    <property type="entry name" value="PilZ"/>
    <property type="match status" value="1"/>
</dbReference>
<dbReference type="Gene3D" id="2.40.10.220">
    <property type="entry name" value="predicted glycosyltransferase like domains"/>
    <property type="match status" value="1"/>
</dbReference>
<dbReference type="GO" id="GO:0035438">
    <property type="term" value="F:cyclic-di-GMP binding"/>
    <property type="evidence" value="ECO:0007669"/>
    <property type="project" value="InterPro"/>
</dbReference>
<dbReference type="AlphaFoldDB" id="A0A2U3JZ92"/>
<dbReference type="Proteomes" id="UP000238701">
    <property type="component" value="Unassembled WGS sequence"/>
</dbReference>
<evidence type="ECO:0000313" key="4">
    <source>
        <dbReference type="Proteomes" id="UP000238701"/>
    </source>
</evidence>
<proteinExistence type="predicted"/>
<evidence type="ECO:0000313" key="3">
    <source>
        <dbReference type="EMBL" id="SPF32669.1"/>
    </source>
</evidence>
<name>A0A2U3JZ92_9BACT</name>
<dbReference type="EMBL" id="OMOD01000012">
    <property type="protein sequence ID" value="SPF32669.1"/>
    <property type="molecule type" value="Genomic_DNA"/>
</dbReference>
<keyword evidence="1" id="KW-1133">Transmembrane helix</keyword>
<sequence>MQAGLSPARPARTCHRHELPNLIRVTLDQTSGGIIRNLSHEGIAVQAVTAVRPGQKLHVRFELPPRLRVEAWSEVVWAASGNQCGIRFLDLAPQTARRVDEWIFGDLLESVPLHLHRGESITSGLFASRLAPTPPVEDAAEDDGLIVSPSPVKVIELPTRPDPVAPDRLHNDAEPSPAESVDLDWLSQPLSRRGIAWLVNTLTVVAGLLLFVLVFLSVTREVPKWPAAMAAGATVAVAVLYWGFFKLFGGSSPGARLARLAGYDPGEDEEADSARFR</sequence>
<organism evidence="3 4">
    <name type="scientific">Candidatus Sulfotelmatobacter kueseliae</name>
    <dbReference type="NCBI Taxonomy" id="2042962"/>
    <lineage>
        <taxon>Bacteria</taxon>
        <taxon>Pseudomonadati</taxon>
        <taxon>Acidobacteriota</taxon>
        <taxon>Terriglobia</taxon>
        <taxon>Terriglobales</taxon>
        <taxon>Candidatus Korobacteraceae</taxon>
        <taxon>Candidatus Sulfotelmatobacter</taxon>
    </lineage>
</organism>